<dbReference type="InterPro" id="IPR000835">
    <property type="entry name" value="HTH_MarR-typ"/>
</dbReference>
<sequence length="160" mass="18539">MELETLIHRFSDTTENQEKAIFSSIFILGNKLQAIFDQHIPDLTLKQFMLLSLVRQANEPMSLSQYGLMLGCSRQNVKKLAKSLEQKGFVTLGSHQKDPRALQVFPTSKVEIFFKTSFFQYQEDLKSLFEVYTPQEIEALFTLLSKLYIGIEHLEKETKQ</sequence>
<comment type="caution">
    <text evidence="2">The sequence shown here is derived from an EMBL/GenBank/DDBJ whole genome shotgun (WGS) entry which is preliminary data.</text>
</comment>
<dbReference type="InterPro" id="IPR036388">
    <property type="entry name" value="WH-like_DNA-bd_sf"/>
</dbReference>
<dbReference type="EMBL" id="MPKA01000042">
    <property type="protein sequence ID" value="OLU47754.1"/>
    <property type="molecule type" value="Genomic_DNA"/>
</dbReference>
<dbReference type="OrthoDB" id="1644269at2"/>
<dbReference type="STRING" id="1862672.BO225_01395"/>
<dbReference type="InterPro" id="IPR039422">
    <property type="entry name" value="MarR/SlyA-like"/>
</dbReference>
<keyword evidence="3" id="KW-1185">Reference proteome</keyword>
<dbReference type="InterPro" id="IPR036390">
    <property type="entry name" value="WH_DNA-bd_sf"/>
</dbReference>
<name>A0A1U7NQ45_9FIRM</name>
<dbReference type="PANTHER" id="PTHR33164">
    <property type="entry name" value="TRANSCRIPTIONAL REGULATOR, MARR FAMILY"/>
    <property type="match status" value="1"/>
</dbReference>
<reference evidence="2 3" key="1">
    <citation type="submission" date="2016-11" db="EMBL/GenBank/DDBJ databases">
        <title>Description of two novel members of the family Erysipelotrichaceae: Ileibacterium lipovorans gen. nov., sp. nov. and Dubosiella newyorkensis, gen. nov., sp. nov.</title>
        <authorList>
            <person name="Cox L.M."/>
            <person name="Sohn J."/>
            <person name="Tyrrell K.L."/>
            <person name="Citron D.M."/>
            <person name="Lawson P.A."/>
            <person name="Patel N.B."/>
            <person name="Iizumi T."/>
            <person name="Perez-Perez G.I."/>
            <person name="Goldstein E.J."/>
            <person name="Blaser M.J."/>
        </authorList>
    </citation>
    <scope>NUCLEOTIDE SEQUENCE [LARGE SCALE GENOMIC DNA]</scope>
    <source>
        <strain evidence="2 3">NYU-BL-A4</strain>
    </source>
</reference>
<dbReference type="GO" id="GO:0003700">
    <property type="term" value="F:DNA-binding transcription factor activity"/>
    <property type="evidence" value="ECO:0007669"/>
    <property type="project" value="InterPro"/>
</dbReference>
<dbReference type="SUPFAM" id="SSF46785">
    <property type="entry name" value="Winged helix' DNA-binding domain"/>
    <property type="match status" value="1"/>
</dbReference>
<dbReference type="Gene3D" id="1.10.10.10">
    <property type="entry name" value="Winged helix-like DNA-binding domain superfamily/Winged helix DNA-binding domain"/>
    <property type="match status" value="1"/>
</dbReference>
<organism evidence="2 3">
    <name type="scientific">Dubosiella newyorkensis</name>
    <dbReference type="NCBI Taxonomy" id="1862672"/>
    <lineage>
        <taxon>Bacteria</taxon>
        <taxon>Bacillati</taxon>
        <taxon>Bacillota</taxon>
        <taxon>Erysipelotrichia</taxon>
        <taxon>Erysipelotrichales</taxon>
        <taxon>Erysipelotrichaceae</taxon>
        <taxon>Dubosiella</taxon>
    </lineage>
</organism>
<dbReference type="AlphaFoldDB" id="A0A1U7NQ45"/>
<dbReference type="PANTHER" id="PTHR33164:SF58">
    <property type="entry name" value="DNA-BINDING TRANSCRIPTIONAL REPRESSOR SCOC"/>
    <property type="match status" value="1"/>
</dbReference>
<evidence type="ECO:0000313" key="2">
    <source>
        <dbReference type="EMBL" id="OLU47754.1"/>
    </source>
</evidence>
<feature type="domain" description="HTH marR-type" evidence="1">
    <location>
        <begin position="18"/>
        <end position="149"/>
    </location>
</feature>
<dbReference type="PROSITE" id="PS50995">
    <property type="entry name" value="HTH_MARR_2"/>
    <property type="match status" value="1"/>
</dbReference>
<dbReference type="Pfam" id="PF01047">
    <property type="entry name" value="MarR"/>
    <property type="match status" value="1"/>
</dbReference>
<proteinExistence type="predicted"/>
<dbReference type="SMART" id="SM00347">
    <property type="entry name" value="HTH_MARR"/>
    <property type="match status" value="1"/>
</dbReference>
<gene>
    <name evidence="2" type="ORF">BO225_01395</name>
</gene>
<evidence type="ECO:0000259" key="1">
    <source>
        <dbReference type="PROSITE" id="PS50995"/>
    </source>
</evidence>
<dbReference type="GeneID" id="78274601"/>
<evidence type="ECO:0000313" key="3">
    <source>
        <dbReference type="Proteomes" id="UP000186705"/>
    </source>
</evidence>
<dbReference type="RefSeq" id="WP_076340500.1">
    <property type="nucleotide sequence ID" value="NZ_JBGNFS010000017.1"/>
</dbReference>
<accession>A0A1U7NQ45</accession>
<dbReference type="GO" id="GO:0006950">
    <property type="term" value="P:response to stress"/>
    <property type="evidence" value="ECO:0007669"/>
    <property type="project" value="TreeGrafter"/>
</dbReference>
<dbReference type="Proteomes" id="UP000186705">
    <property type="component" value="Unassembled WGS sequence"/>
</dbReference>
<protein>
    <submittedName>
        <fullName evidence="2">MarR family transcriptional regulator</fullName>
    </submittedName>
</protein>